<name>A0A5N6DS98_ASPPA</name>
<dbReference type="VEuPathDB" id="FungiDB:BDV34DRAFT_191040"/>
<organism evidence="1 2">
    <name type="scientific">Aspergillus parasiticus</name>
    <dbReference type="NCBI Taxonomy" id="5067"/>
    <lineage>
        <taxon>Eukaryota</taxon>
        <taxon>Fungi</taxon>
        <taxon>Dikarya</taxon>
        <taxon>Ascomycota</taxon>
        <taxon>Pezizomycotina</taxon>
        <taxon>Eurotiomycetes</taxon>
        <taxon>Eurotiomycetidae</taxon>
        <taxon>Eurotiales</taxon>
        <taxon>Aspergillaceae</taxon>
        <taxon>Aspergillus</taxon>
        <taxon>Aspergillus subgen. Circumdati</taxon>
    </lineage>
</organism>
<feature type="non-terminal residue" evidence="1">
    <location>
        <position position="1"/>
    </location>
</feature>
<sequence>MQHVNIPVLHPCDYDPVDGTPGDREGRRFQSGYRQKVNDEHQTPPRGWQMPHLIYPVQFAHFLAREERIYTTQVTISRVA</sequence>
<dbReference type="EMBL" id="ML734953">
    <property type="protein sequence ID" value="KAB8208061.1"/>
    <property type="molecule type" value="Genomic_DNA"/>
</dbReference>
<evidence type="ECO:0000313" key="2">
    <source>
        <dbReference type="Proteomes" id="UP000326532"/>
    </source>
</evidence>
<keyword evidence="2" id="KW-1185">Reference proteome</keyword>
<gene>
    <name evidence="1" type="ORF">BDV34DRAFT_191040</name>
</gene>
<reference evidence="1 2" key="1">
    <citation type="submission" date="2019-04" db="EMBL/GenBank/DDBJ databases">
        <title>Fungal friends and foes A comparative genomics study of 23 Aspergillus species from section Flavi.</title>
        <authorList>
            <consortium name="DOE Joint Genome Institute"/>
            <person name="Kjaerbolling I."/>
            <person name="Vesth T.C."/>
            <person name="Frisvad J.C."/>
            <person name="Nybo J.L."/>
            <person name="Theobald S."/>
            <person name="Kildgaard S."/>
            <person name="Petersen T.I."/>
            <person name="Kuo A."/>
            <person name="Sato A."/>
            <person name="Lyhne E.K."/>
            <person name="Kogle M.E."/>
            <person name="Wiebenga A."/>
            <person name="Kun R.S."/>
            <person name="Lubbers R.J."/>
            <person name="Makela M.R."/>
            <person name="Barry K."/>
            <person name="Chovatia M."/>
            <person name="Clum A."/>
            <person name="Daum C."/>
            <person name="Haridas S."/>
            <person name="He G."/>
            <person name="LaButti K."/>
            <person name="Lipzen A."/>
            <person name="Mondo S."/>
            <person name="Pangilinan J."/>
            <person name="Riley R."/>
            <person name="Salamov A."/>
            <person name="Simmons B.A."/>
            <person name="Magnuson J.K."/>
            <person name="Henrissat B."/>
            <person name="Mortensen U.H."/>
            <person name="Larsen T.O."/>
            <person name="De vries R.P."/>
            <person name="Grigoriev I.V."/>
            <person name="Machida M."/>
            <person name="Baker S.E."/>
            <person name="Andersen M.R."/>
        </authorList>
    </citation>
    <scope>NUCLEOTIDE SEQUENCE [LARGE SCALE GENOMIC DNA]</scope>
    <source>
        <strain evidence="1 2">CBS 117618</strain>
    </source>
</reference>
<evidence type="ECO:0000313" key="1">
    <source>
        <dbReference type="EMBL" id="KAB8208061.1"/>
    </source>
</evidence>
<protein>
    <submittedName>
        <fullName evidence="1">Uncharacterized protein</fullName>
    </submittedName>
</protein>
<dbReference type="Proteomes" id="UP000326532">
    <property type="component" value="Unassembled WGS sequence"/>
</dbReference>
<proteinExistence type="predicted"/>
<accession>A0A5N6DS98</accession>
<dbReference type="AlphaFoldDB" id="A0A5N6DS98"/>